<dbReference type="Gene3D" id="3.90.1150.10">
    <property type="entry name" value="Aspartate Aminotransferase, domain 1"/>
    <property type="match status" value="1"/>
</dbReference>
<keyword evidence="4 6" id="KW-0663">Pyridoxal phosphate</keyword>
<accession>A0ABV2TUD8</accession>
<name>A0ABV2TUD8_9FLAO</name>
<evidence type="ECO:0000256" key="3">
    <source>
        <dbReference type="ARBA" id="ARBA00022793"/>
    </source>
</evidence>
<comment type="caution">
    <text evidence="7">The sequence shown here is derived from an EMBL/GenBank/DDBJ whole genome shotgun (WGS) entry which is preliminary data.</text>
</comment>
<dbReference type="Gene3D" id="3.40.640.10">
    <property type="entry name" value="Type I PLP-dependent aspartate aminotransferase-like (Major domain)"/>
    <property type="match status" value="1"/>
</dbReference>
<dbReference type="SUPFAM" id="SSF53383">
    <property type="entry name" value="PLP-dependent transferases"/>
    <property type="match status" value="1"/>
</dbReference>
<dbReference type="PANTHER" id="PTHR11999">
    <property type="entry name" value="GROUP II PYRIDOXAL-5-PHOSPHATE DECARBOXYLASE"/>
    <property type="match status" value="1"/>
</dbReference>
<dbReference type="InterPro" id="IPR015424">
    <property type="entry name" value="PyrdxlP-dep_Trfase"/>
</dbReference>
<gene>
    <name evidence="7" type="ORF">ABXZ32_05770</name>
</gene>
<keyword evidence="8" id="KW-1185">Reference proteome</keyword>
<evidence type="ECO:0000313" key="7">
    <source>
        <dbReference type="EMBL" id="MET7028891.1"/>
    </source>
</evidence>
<keyword evidence="3" id="KW-0210">Decarboxylase</keyword>
<evidence type="ECO:0000256" key="5">
    <source>
        <dbReference type="ARBA" id="ARBA00023239"/>
    </source>
</evidence>
<comment type="similarity">
    <text evidence="2 6">Belongs to the group II decarboxylase family.</text>
</comment>
<dbReference type="Proteomes" id="UP001549773">
    <property type="component" value="Unassembled WGS sequence"/>
</dbReference>
<dbReference type="Pfam" id="PF00282">
    <property type="entry name" value="Pyridoxal_deC"/>
    <property type="match status" value="1"/>
</dbReference>
<dbReference type="GO" id="GO:0008483">
    <property type="term" value="F:transaminase activity"/>
    <property type="evidence" value="ECO:0007669"/>
    <property type="project" value="UniProtKB-KW"/>
</dbReference>
<evidence type="ECO:0000256" key="6">
    <source>
        <dbReference type="RuleBase" id="RU000382"/>
    </source>
</evidence>
<evidence type="ECO:0000313" key="8">
    <source>
        <dbReference type="Proteomes" id="UP001549773"/>
    </source>
</evidence>
<dbReference type="Gene3D" id="1.20.1340.10">
    <property type="entry name" value="dopa decarboxylase, N-terminal domain"/>
    <property type="match status" value="1"/>
</dbReference>
<dbReference type="InterPro" id="IPR021115">
    <property type="entry name" value="Pyridoxal-P_BS"/>
</dbReference>
<protein>
    <submittedName>
        <fullName evidence="7">Aminotransferase class I/II-fold pyridoxal phosphate-dependent enzyme</fullName>
    </submittedName>
</protein>
<dbReference type="EMBL" id="JBEWYP010000002">
    <property type="protein sequence ID" value="MET7028891.1"/>
    <property type="molecule type" value="Genomic_DNA"/>
</dbReference>
<dbReference type="CDD" id="cd06450">
    <property type="entry name" value="DOPA_deC_like"/>
    <property type="match status" value="1"/>
</dbReference>
<evidence type="ECO:0000256" key="4">
    <source>
        <dbReference type="ARBA" id="ARBA00022898"/>
    </source>
</evidence>
<evidence type="ECO:0000256" key="1">
    <source>
        <dbReference type="ARBA" id="ARBA00001933"/>
    </source>
</evidence>
<comment type="cofactor">
    <cofactor evidence="1 6">
        <name>pyridoxal 5'-phosphate</name>
        <dbReference type="ChEBI" id="CHEBI:597326"/>
    </cofactor>
</comment>
<dbReference type="InterPro" id="IPR015421">
    <property type="entry name" value="PyrdxlP-dep_Trfase_major"/>
</dbReference>
<keyword evidence="7" id="KW-0032">Aminotransferase</keyword>
<dbReference type="PRINTS" id="PR00800">
    <property type="entry name" value="YHDCRBOXLASE"/>
</dbReference>
<dbReference type="RefSeq" id="WP_354617719.1">
    <property type="nucleotide sequence ID" value="NZ_JBEWYP010000002.1"/>
</dbReference>
<organism evidence="7 8">
    <name type="scientific">Sediminicola luteus</name>
    <dbReference type="NCBI Taxonomy" id="319238"/>
    <lineage>
        <taxon>Bacteria</taxon>
        <taxon>Pseudomonadati</taxon>
        <taxon>Bacteroidota</taxon>
        <taxon>Flavobacteriia</taxon>
        <taxon>Flavobacteriales</taxon>
        <taxon>Flavobacteriaceae</taxon>
        <taxon>Sediminicola</taxon>
    </lineage>
</organism>
<dbReference type="InterPro" id="IPR010977">
    <property type="entry name" value="Aromatic_deC"/>
</dbReference>
<dbReference type="InterPro" id="IPR015422">
    <property type="entry name" value="PyrdxlP-dep_Trfase_small"/>
</dbReference>
<evidence type="ECO:0000256" key="2">
    <source>
        <dbReference type="ARBA" id="ARBA00009533"/>
    </source>
</evidence>
<dbReference type="PANTHER" id="PTHR11999:SF70">
    <property type="entry name" value="MIP05841P"/>
    <property type="match status" value="1"/>
</dbReference>
<dbReference type="PROSITE" id="PS00392">
    <property type="entry name" value="DDC_GAD_HDC_YDC"/>
    <property type="match status" value="1"/>
</dbReference>
<reference evidence="7 8" key="1">
    <citation type="submission" date="2024-07" db="EMBL/GenBank/DDBJ databases">
        <title>The genome sequence of type strain Sediminicola luteus GDMCC 1.2596T.</title>
        <authorList>
            <person name="Liu Y."/>
        </authorList>
    </citation>
    <scope>NUCLEOTIDE SEQUENCE [LARGE SCALE GENOMIC DNA]</scope>
    <source>
        <strain evidence="7 8">GDMCC 1.2596</strain>
    </source>
</reference>
<keyword evidence="7" id="KW-0808">Transferase</keyword>
<proteinExistence type="inferred from homology"/>
<keyword evidence="5 6" id="KW-0456">Lyase</keyword>
<dbReference type="InterPro" id="IPR002129">
    <property type="entry name" value="PyrdxlP-dep_de-COase"/>
</dbReference>
<sequence>MDSNEFRKQAHLMVDWMADYMEQVEDYPVKSQVAPRTIYDQISSDIPKQGQNMDPIFNDFKEIIIPGITHWQNPNFFAYFQANTSPPSILAEMLTATLGIQGMKWETSPAATELEERMMEWLGDGIGIPKQWAGVIQDSASMATLSAILTARERLSKYQINEEGFEGYTKLRVYCSDQTHSSIEKGAKIAGVGKSNVIKIPTNEHLEMRTDLLQQQIESDIKQGYQPLCIVVALGTTGTMAMDPLEEIGMLAEKHNIWLHVDAAYAGAAFLLPEYQSLMKGIEKADSFVFNPHKWLFTNFDCTAYFVKDKKGLLNTFSILPEYLKTASDELVNNYCDWGIPLGRRFRSLKLWFVMRHYGLEGLQKMLRLHIELAKWLEAELKKKPTFEMVVPRSMNLICFRYMPAGVEDQEELNTINEQLLQRLNATGELYLTHTKIDGKYTLRMSIGQTNVAKSHVEKAWETIQKVAEEITRNGKIE</sequence>